<evidence type="ECO:0000313" key="3">
    <source>
        <dbReference type="Proteomes" id="UP000559256"/>
    </source>
</evidence>
<dbReference type="InterPro" id="IPR021331">
    <property type="entry name" value="Hva1_TUDOR"/>
</dbReference>
<name>A0A8H5CI03_9AGAR</name>
<dbReference type="AlphaFoldDB" id="A0A8H5CI03"/>
<reference evidence="2 3" key="1">
    <citation type="journal article" date="2020" name="ISME J.">
        <title>Uncovering the hidden diversity of litter-decomposition mechanisms in mushroom-forming fungi.</title>
        <authorList>
            <person name="Floudas D."/>
            <person name="Bentzer J."/>
            <person name="Ahren D."/>
            <person name="Johansson T."/>
            <person name="Persson P."/>
            <person name="Tunlid A."/>
        </authorList>
    </citation>
    <scope>NUCLEOTIDE SEQUENCE [LARGE SCALE GENOMIC DNA]</scope>
    <source>
        <strain evidence="2 3">CBS 291.85</strain>
    </source>
</reference>
<proteinExistence type="predicted"/>
<gene>
    <name evidence="2" type="ORF">D9758_012255</name>
</gene>
<dbReference type="OrthoDB" id="10052172at2759"/>
<keyword evidence="3" id="KW-1185">Reference proteome</keyword>
<protein>
    <recommendedName>
        <fullName evidence="1">Hypervirulence associated protein TUDOR domain-containing protein</fullName>
    </recommendedName>
</protein>
<comment type="caution">
    <text evidence="2">The sequence shown here is derived from an EMBL/GenBank/DDBJ whole genome shotgun (WGS) entry which is preliminary data.</text>
</comment>
<sequence>MNFKPAFPTSNSSDNIIYTSKPSIIMSPSTNKANKASNPEYEVGDHVEYQAIGGGNVPNSTTTGEITDVVDSKAPAGDTGNRVNASASDPRYVIQNDNTGKETAYKAKNITGIVETE</sequence>
<evidence type="ECO:0000313" key="2">
    <source>
        <dbReference type="EMBL" id="KAF5341401.1"/>
    </source>
</evidence>
<feature type="domain" description="Hypervirulence associated protein TUDOR" evidence="1">
    <location>
        <begin position="44"/>
        <end position="110"/>
    </location>
</feature>
<dbReference type="Pfam" id="PF11160">
    <property type="entry name" value="Hva1_TUDOR"/>
    <property type="match status" value="1"/>
</dbReference>
<accession>A0A8H5CI03</accession>
<evidence type="ECO:0000259" key="1">
    <source>
        <dbReference type="Pfam" id="PF11160"/>
    </source>
</evidence>
<dbReference type="EMBL" id="JAACJM010000165">
    <property type="protein sequence ID" value="KAF5341401.1"/>
    <property type="molecule type" value="Genomic_DNA"/>
</dbReference>
<dbReference type="Proteomes" id="UP000559256">
    <property type="component" value="Unassembled WGS sequence"/>
</dbReference>
<organism evidence="2 3">
    <name type="scientific">Tetrapyrgos nigripes</name>
    <dbReference type="NCBI Taxonomy" id="182062"/>
    <lineage>
        <taxon>Eukaryota</taxon>
        <taxon>Fungi</taxon>
        <taxon>Dikarya</taxon>
        <taxon>Basidiomycota</taxon>
        <taxon>Agaricomycotina</taxon>
        <taxon>Agaricomycetes</taxon>
        <taxon>Agaricomycetidae</taxon>
        <taxon>Agaricales</taxon>
        <taxon>Marasmiineae</taxon>
        <taxon>Marasmiaceae</taxon>
        <taxon>Tetrapyrgos</taxon>
    </lineage>
</organism>